<dbReference type="AlphaFoldDB" id="A0A2G5PQF0"/>
<evidence type="ECO:0000313" key="1">
    <source>
        <dbReference type="EMBL" id="PIB80460.1"/>
    </source>
</evidence>
<proteinExistence type="predicted"/>
<dbReference type="Pfam" id="PF17174">
    <property type="entry name" value="DUF5130"/>
    <property type="match status" value="1"/>
</dbReference>
<sequence length="182" mass="19407">MLWPRKTNRSEATPVATGYMATITEAMEKRELPPGFVVTASGRISGAAEPAQATRRYPLKTMDLVALDDALTYGTRDCTARLAVYVGDLGEHSAARARQILAKVPTPNEAVLVAVDPNRHAIEVVYGEGLRGRGAQTAAPRAVAAAAAAYRSGKDLTRGLVDAVRVLATEIYPVEPPRKSIP</sequence>
<gene>
    <name evidence="1" type="ORF">CQY23_02605</name>
</gene>
<comment type="caution">
    <text evidence="1">The sequence shown here is derived from an EMBL/GenBank/DDBJ whole genome shotgun (WGS) entry which is preliminary data.</text>
</comment>
<protein>
    <submittedName>
        <fullName evidence="1">DUF5130 domain-containing protein</fullName>
    </submittedName>
</protein>
<dbReference type="Proteomes" id="UP000230971">
    <property type="component" value="Unassembled WGS sequence"/>
</dbReference>
<dbReference type="EMBL" id="PDKV01000002">
    <property type="protein sequence ID" value="PIB80460.1"/>
    <property type="molecule type" value="Genomic_DNA"/>
</dbReference>
<reference evidence="1 2" key="1">
    <citation type="journal article" date="2017" name="Infect. Genet. Evol.">
        <title>The new phylogeny of the genus Mycobacterium: The old and the news.</title>
        <authorList>
            <person name="Tortoli E."/>
            <person name="Fedrizzi T."/>
            <person name="Meehan C.J."/>
            <person name="Trovato A."/>
            <person name="Grottola A."/>
            <person name="Giacobazzi E."/>
            <person name="Serpini G.F."/>
            <person name="Tagliazucchi S."/>
            <person name="Fabio A."/>
            <person name="Bettua C."/>
            <person name="Bertorelli R."/>
            <person name="Frascaro F."/>
            <person name="De Sanctis V."/>
            <person name="Pecorari M."/>
            <person name="Jousson O."/>
            <person name="Segata N."/>
            <person name="Cirillo D.M."/>
        </authorList>
    </citation>
    <scope>NUCLEOTIDE SEQUENCE [LARGE SCALE GENOMIC DNA]</scope>
    <source>
        <strain evidence="1 2">NCTC 12882</strain>
    </source>
</reference>
<organism evidence="1 2">
    <name type="scientific">Mycobacterium celatum</name>
    <dbReference type="NCBI Taxonomy" id="28045"/>
    <lineage>
        <taxon>Bacteria</taxon>
        <taxon>Bacillati</taxon>
        <taxon>Actinomycetota</taxon>
        <taxon>Actinomycetes</taxon>
        <taxon>Mycobacteriales</taxon>
        <taxon>Mycobacteriaceae</taxon>
        <taxon>Mycobacterium</taxon>
    </lineage>
</organism>
<dbReference type="InterPro" id="IPR033437">
    <property type="entry name" value="DUF5130"/>
</dbReference>
<dbReference type="OrthoDB" id="3214027at2"/>
<name>A0A2G5PQF0_MYCCE</name>
<evidence type="ECO:0000313" key="2">
    <source>
        <dbReference type="Proteomes" id="UP000230971"/>
    </source>
</evidence>
<accession>A0A2G5PQF0</accession>